<dbReference type="GO" id="GO:0000166">
    <property type="term" value="F:nucleotide binding"/>
    <property type="evidence" value="ECO:0007669"/>
    <property type="project" value="InterPro"/>
</dbReference>
<dbReference type="InterPro" id="IPR036291">
    <property type="entry name" value="NAD(P)-bd_dom_sf"/>
</dbReference>
<sequence>MGRKMMKWGILGPGSIAHHFAEALQKEGESILAVGARNKEKGQAFAEKFDIPRVYEGFQGVLDDSEVDVVYIATPHAFHYETIIEALKHGKHVLAEKAITVNSKQLDEITALAAEKQLIVAEAMTIYHMPIYKELQQLVDAGKIGDIQTLSVNFNSIKENDPKNRFFNPDLAGGALLDIGVYALAFVRMFIQEEPSEVISTVTKHETGVDQQAGIILKNKKGQLATITLSFMVESPERATVMGTKGFIDMEKFSRAQHATVCYVEQGKTETIEAGETEKALQYEVKAMKELIEKDVPHVTLPYTKDVMKIMDQLRKQWEISFSFE</sequence>
<evidence type="ECO:0000259" key="3">
    <source>
        <dbReference type="Pfam" id="PF01408"/>
    </source>
</evidence>
<gene>
    <name evidence="5" type="ORF">CHI12_14300</name>
</gene>
<dbReference type="InterPro" id="IPR055170">
    <property type="entry name" value="GFO_IDH_MocA-like_dom"/>
</dbReference>
<feature type="domain" description="Gfo/Idh/MocA-like oxidoreductase N-terminal" evidence="3">
    <location>
        <begin position="7"/>
        <end position="121"/>
    </location>
</feature>
<dbReference type="Pfam" id="PF22725">
    <property type="entry name" value="GFO_IDH_MocA_C3"/>
    <property type="match status" value="1"/>
</dbReference>
<feature type="domain" description="GFO/IDH/MocA-like oxidoreductase" evidence="4">
    <location>
        <begin position="132"/>
        <end position="248"/>
    </location>
</feature>
<organism evidence="5 6">
    <name type="scientific">Terribacillus saccharophilus</name>
    <dbReference type="NCBI Taxonomy" id="361277"/>
    <lineage>
        <taxon>Bacteria</taxon>
        <taxon>Bacillati</taxon>
        <taxon>Bacillota</taxon>
        <taxon>Bacilli</taxon>
        <taxon>Bacillales</taxon>
        <taxon>Bacillaceae</taxon>
        <taxon>Terribacillus</taxon>
    </lineage>
</organism>
<comment type="similarity">
    <text evidence="1">Belongs to the Gfo/Idh/MocA family.</text>
</comment>
<protein>
    <submittedName>
        <fullName evidence="5">Oxidoreductase</fullName>
    </submittedName>
</protein>
<reference evidence="5 6" key="1">
    <citation type="submission" date="2017-07" db="EMBL/GenBank/DDBJ databases">
        <title>Isolation and whole genome analysis of endospore-forming bacteria from heroin.</title>
        <authorList>
            <person name="Kalinowski J."/>
            <person name="Ahrens B."/>
            <person name="Al-Dilaimi A."/>
            <person name="Winkler A."/>
            <person name="Wibberg D."/>
            <person name="Schleenbecker U."/>
            <person name="Ruckert C."/>
            <person name="Wolfel R."/>
            <person name="Grass G."/>
        </authorList>
    </citation>
    <scope>NUCLEOTIDE SEQUENCE [LARGE SCALE GENOMIC DNA]</scope>
    <source>
        <strain evidence="5 6">7509</strain>
    </source>
</reference>
<dbReference type="Gene3D" id="3.40.50.720">
    <property type="entry name" value="NAD(P)-binding Rossmann-like Domain"/>
    <property type="match status" value="1"/>
</dbReference>
<dbReference type="Gene3D" id="3.30.360.10">
    <property type="entry name" value="Dihydrodipicolinate Reductase, domain 2"/>
    <property type="match status" value="1"/>
</dbReference>
<name>A0A268HAH7_9BACI</name>
<dbReference type="InterPro" id="IPR000683">
    <property type="entry name" value="Gfo/Idh/MocA-like_OxRdtase_N"/>
</dbReference>
<keyword evidence="2" id="KW-0560">Oxidoreductase</keyword>
<evidence type="ECO:0000256" key="2">
    <source>
        <dbReference type="ARBA" id="ARBA00023002"/>
    </source>
</evidence>
<dbReference type="SUPFAM" id="SSF51735">
    <property type="entry name" value="NAD(P)-binding Rossmann-fold domains"/>
    <property type="match status" value="1"/>
</dbReference>
<dbReference type="SUPFAM" id="SSF55347">
    <property type="entry name" value="Glyceraldehyde-3-phosphate dehydrogenase-like, C-terminal domain"/>
    <property type="match status" value="1"/>
</dbReference>
<accession>A0A268HAH7</accession>
<evidence type="ECO:0000313" key="6">
    <source>
        <dbReference type="Proteomes" id="UP000216475"/>
    </source>
</evidence>
<dbReference type="PANTHER" id="PTHR22604:SF105">
    <property type="entry name" value="TRANS-1,2-DIHYDROBENZENE-1,2-DIOL DEHYDROGENASE"/>
    <property type="match status" value="1"/>
</dbReference>
<dbReference type="InterPro" id="IPR050984">
    <property type="entry name" value="Gfo/Idh/MocA_domain"/>
</dbReference>
<dbReference type="Proteomes" id="UP000216475">
    <property type="component" value="Unassembled WGS sequence"/>
</dbReference>
<evidence type="ECO:0000259" key="4">
    <source>
        <dbReference type="Pfam" id="PF22725"/>
    </source>
</evidence>
<proteinExistence type="inferred from homology"/>
<dbReference type="Pfam" id="PF01408">
    <property type="entry name" value="GFO_IDH_MocA"/>
    <property type="match status" value="1"/>
</dbReference>
<dbReference type="GO" id="GO:0016491">
    <property type="term" value="F:oxidoreductase activity"/>
    <property type="evidence" value="ECO:0007669"/>
    <property type="project" value="UniProtKB-KW"/>
</dbReference>
<evidence type="ECO:0000256" key="1">
    <source>
        <dbReference type="ARBA" id="ARBA00010928"/>
    </source>
</evidence>
<dbReference type="PANTHER" id="PTHR22604">
    <property type="entry name" value="OXIDOREDUCTASES"/>
    <property type="match status" value="1"/>
</dbReference>
<evidence type="ECO:0000313" key="5">
    <source>
        <dbReference type="EMBL" id="PAE06854.1"/>
    </source>
</evidence>
<comment type="caution">
    <text evidence="5">The sequence shown here is derived from an EMBL/GenBank/DDBJ whole genome shotgun (WGS) entry which is preliminary data.</text>
</comment>
<dbReference type="AlphaFoldDB" id="A0A268HAH7"/>
<dbReference type="EMBL" id="NPBH01000066">
    <property type="protein sequence ID" value="PAE06854.1"/>
    <property type="molecule type" value="Genomic_DNA"/>
</dbReference>